<gene>
    <name evidence="1" type="ORF">NTEN_LOCUS2035</name>
    <name evidence="2" type="ORF">NTEN_LOCUS2039</name>
</gene>
<dbReference type="GO" id="GO:0005975">
    <property type="term" value="P:carbohydrate metabolic process"/>
    <property type="evidence" value="ECO:0007669"/>
    <property type="project" value="InterPro"/>
</dbReference>
<dbReference type="EMBL" id="CADCXU010003232">
    <property type="protein sequence ID" value="CAA9995248.1"/>
    <property type="molecule type" value="Genomic_DNA"/>
</dbReference>
<dbReference type="EMBL" id="CADCXU010003230">
    <property type="protein sequence ID" value="CAA9995244.1"/>
    <property type="molecule type" value="Genomic_DNA"/>
</dbReference>
<evidence type="ECO:0000313" key="3">
    <source>
        <dbReference type="Proteomes" id="UP000479000"/>
    </source>
</evidence>
<accession>A0A6H5G0V1</accession>
<dbReference type="InterPro" id="IPR014718">
    <property type="entry name" value="GH-type_carb-bd"/>
</dbReference>
<feature type="non-terminal residue" evidence="2">
    <location>
        <position position="100"/>
    </location>
</feature>
<organism evidence="2 3">
    <name type="scientific">Nesidiocoris tenuis</name>
    <dbReference type="NCBI Taxonomy" id="355587"/>
    <lineage>
        <taxon>Eukaryota</taxon>
        <taxon>Metazoa</taxon>
        <taxon>Ecdysozoa</taxon>
        <taxon>Arthropoda</taxon>
        <taxon>Hexapoda</taxon>
        <taxon>Insecta</taxon>
        <taxon>Pterygota</taxon>
        <taxon>Neoptera</taxon>
        <taxon>Paraneoptera</taxon>
        <taxon>Hemiptera</taxon>
        <taxon>Heteroptera</taxon>
        <taxon>Panheteroptera</taxon>
        <taxon>Cimicomorpha</taxon>
        <taxon>Miridae</taxon>
        <taxon>Dicyphina</taxon>
        <taxon>Nesidiocoris</taxon>
    </lineage>
</organism>
<keyword evidence="3" id="KW-1185">Reference proteome</keyword>
<sequence length="100" mass="10842">MSVEIINYGATIVGIYLPDSNGKKSNVILGYDSITAIVSLTNRQGDGGVADLGPLVWQTDCEMYSVSLITGARLELINSMHSTLSIFHLVERYSAGNLEY</sequence>
<dbReference type="AlphaFoldDB" id="A0A6H5G0V1"/>
<reference evidence="2 3" key="1">
    <citation type="submission" date="2020-02" db="EMBL/GenBank/DDBJ databases">
        <authorList>
            <person name="Ferguson B K."/>
        </authorList>
    </citation>
    <scope>NUCLEOTIDE SEQUENCE [LARGE SCALE GENOMIC DNA]</scope>
</reference>
<dbReference type="Gene3D" id="2.70.98.10">
    <property type="match status" value="1"/>
</dbReference>
<proteinExistence type="predicted"/>
<dbReference type="Proteomes" id="UP000479000">
    <property type="component" value="Unassembled WGS sequence"/>
</dbReference>
<dbReference type="OrthoDB" id="274691at2759"/>
<evidence type="ECO:0000313" key="2">
    <source>
        <dbReference type="EMBL" id="CAA9995248.1"/>
    </source>
</evidence>
<evidence type="ECO:0000313" key="1">
    <source>
        <dbReference type="EMBL" id="CAA9995244.1"/>
    </source>
</evidence>
<dbReference type="InterPro" id="IPR011013">
    <property type="entry name" value="Gal_mutarotase_sf_dom"/>
</dbReference>
<protein>
    <submittedName>
        <fullName evidence="2">Uncharacterized protein</fullName>
    </submittedName>
</protein>
<name>A0A6H5G0V1_9HEMI</name>
<dbReference type="SUPFAM" id="SSF74650">
    <property type="entry name" value="Galactose mutarotase-like"/>
    <property type="match status" value="1"/>
</dbReference>
<dbReference type="GO" id="GO:0003824">
    <property type="term" value="F:catalytic activity"/>
    <property type="evidence" value="ECO:0007669"/>
    <property type="project" value="InterPro"/>
</dbReference>
<dbReference type="GO" id="GO:0030246">
    <property type="term" value="F:carbohydrate binding"/>
    <property type="evidence" value="ECO:0007669"/>
    <property type="project" value="InterPro"/>
</dbReference>